<keyword evidence="8" id="KW-0479">Metal-binding</keyword>
<evidence type="ECO:0000256" key="1">
    <source>
        <dbReference type="ARBA" id="ARBA00004123"/>
    </source>
</evidence>
<keyword evidence="9" id="KW-0175">Coiled coil</keyword>
<feature type="domain" description="ELM2" evidence="12">
    <location>
        <begin position="742"/>
        <end position="845"/>
    </location>
</feature>
<evidence type="ECO:0000256" key="10">
    <source>
        <dbReference type="SAM" id="MobiDB-lite"/>
    </source>
</evidence>
<feature type="region of interest" description="Disordered" evidence="10">
    <location>
        <begin position="990"/>
        <end position="1045"/>
    </location>
</feature>
<keyword evidence="8" id="KW-0863">Zinc-finger</keyword>
<dbReference type="SMART" id="SM01189">
    <property type="entry name" value="ELM2"/>
    <property type="match status" value="1"/>
</dbReference>
<dbReference type="InterPro" id="IPR051066">
    <property type="entry name" value="Trans_reg/Corepressor"/>
</dbReference>
<feature type="region of interest" description="Disordered" evidence="10">
    <location>
        <begin position="547"/>
        <end position="575"/>
    </location>
</feature>
<dbReference type="InterPro" id="IPR013087">
    <property type="entry name" value="Znf_C2H2_type"/>
</dbReference>
<dbReference type="InterPro" id="IPR017884">
    <property type="entry name" value="SANT_dom"/>
</dbReference>
<evidence type="ECO:0000256" key="8">
    <source>
        <dbReference type="PROSITE-ProRule" id="PRU00042"/>
    </source>
</evidence>
<feature type="compositionally biased region" description="Low complexity" evidence="10">
    <location>
        <begin position="378"/>
        <end position="394"/>
    </location>
</feature>
<protein>
    <submittedName>
        <fullName evidence="14">ELM2 and Myb/SANT-like domain containing 1b</fullName>
    </submittedName>
</protein>
<keyword evidence="5" id="KW-0238">DNA-binding</keyword>
<dbReference type="SMART" id="SM00717">
    <property type="entry name" value="SANT"/>
    <property type="match status" value="1"/>
</dbReference>
<dbReference type="Gene3D" id="1.10.10.60">
    <property type="entry name" value="Homeodomain-like"/>
    <property type="match status" value="1"/>
</dbReference>
<dbReference type="SUPFAM" id="SSF46689">
    <property type="entry name" value="Homeodomain-like"/>
    <property type="match status" value="1"/>
</dbReference>
<organism evidence="14 15">
    <name type="scientific">Cyprinus carpio</name>
    <name type="common">Common carp</name>
    <dbReference type="NCBI Taxonomy" id="7962"/>
    <lineage>
        <taxon>Eukaryota</taxon>
        <taxon>Metazoa</taxon>
        <taxon>Chordata</taxon>
        <taxon>Craniata</taxon>
        <taxon>Vertebrata</taxon>
        <taxon>Euteleostomi</taxon>
        <taxon>Actinopterygii</taxon>
        <taxon>Neopterygii</taxon>
        <taxon>Teleostei</taxon>
        <taxon>Ostariophysi</taxon>
        <taxon>Cypriniformes</taxon>
        <taxon>Cyprinidae</taxon>
        <taxon>Cyprininae</taxon>
        <taxon>Cyprinus</taxon>
    </lineage>
</organism>
<evidence type="ECO:0000313" key="14">
    <source>
        <dbReference type="Ensembl" id="ENSCCRP00015088137.1"/>
    </source>
</evidence>
<feature type="compositionally biased region" description="Polar residues" evidence="10">
    <location>
        <begin position="558"/>
        <end position="575"/>
    </location>
</feature>
<dbReference type="Pfam" id="PF01448">
    <property type="entry name" value="ELM2"/>
    <property type="match status" value="1"/>
</dbReference>
<feature type="compositionally biased region" description="Polar residues" evidence="10">
    <location>
        <begin position="966"/>
        <end position="976"/>
    </location>
</feature>
<keyword evidence="2" id="KW-0597">Phosphoprotein</keyword>
<feature type="compositionally biased region" description="Polar residues" evidence="10">
    <location>
        <begin position="360"/>
        <end position="377"/>
    </location>
</feature>
<proteinExistence type="predicted"/>
<feature type="region of interest" description="Disordered" evidence="10">
    <location>
        <begin position="921"/>
        <end position="976"/>
    </location>
</feature>
<dbReference type="GO" id="GO:0008270">
    <property type="term" value="F:zinc ion binding"/>
    <property type="evidence" value="ECO:0007669"/>
    <property type="project" value="UniProtKB-KW"/>
</dbReference>
<feature type="compositionally biased region" description="Basic and acidic residues" evidence="10">
    <location>
        <begin position="926"/>
        <end position="965"/>
    </location>
</feature>
<dbReference type="GO" id="GO:0003714">
    <property type="term" value="F:transcription corepressor activity"/>
    <property type="evidence" value="ECO:0007669"/>
    <property type="project" value="TreeGrafter"/>
</dbReference>
<evidence type="ECO:0000256" key="3">
    <source>
        <dbReference type="ARBA" id="ARBA00022990"/>
    </source>
</evidence>
<dbReference type="InterPro" id="IPR009057">
    <property type="entry name" value="Homeodomain-like_sf"/>
</dbReference>
<evidence type="ECO:0000256" key="9">
    <source>
        <dbReference type="SAM" id="Coils"/>
    </source>
</evidence>
<dbReference type="GO" id="GO:0006357">
    <property type="term" value="P:regulation of transcription by RNA polymerase II"/>
    <property type="evidence" value="ECO:0007669"/>
    <property type="project" value="TreeGrafter"/>
</dbReference>
<evidence type="ECO:0000259" key="13">
    <source>
        <dbReference type="PROSITE" id="PS51293"/>
    </source>
</evidence>
<reference evidence="14" key="1">
    <citation type="submission" date="2025-08" db="UniProtKB">
        <authorList>
            <consortium name="Ensembl"/>
        </authorList>
    </citation>
    <scope>IDENTIFICATION</scope>
</reference>
<dbReference type="Proteomes" id="UP000694700">
    <property type="component" value="Unplaced"/>
</dbReference>
<keyword evidence="4" id="KW-0805">Transcription regulation</keyword>
<feature type="region of interest" description="Disordered" evidence="10">
    <location>
        <begin position="308"/>
        <end position="347"/>
    </location>
</feature>
<sequence length="1124" mass="124870">MSLPPQQKPNAKRTGKRITFFSDQGVAMKEASQHTEPYYGIGVPPSGPGHNDSGGVESLNAEAPHTYLNSVIFSPEKSDQSRGHYQQMMPMKWSHQDPPLQPQQRPNNWSQGMTAWSQNFGPYVGAQAAFAKQMHEGMSVQQQQQQPEPSTIRATEKQVANISGETFRDTTKPGRGMDWEQQQAFQQTQKPGMLNPQQHGQSTTGNSVLQPFQVAFGQPKQNLVAGYYQVVQGNRTLPNLNYSAQTNSQLQQQLQQQEQQQKLQRQIMFQQRHHLEQQIRQQVQQQVQQQQQVLQRQKQPQQISQSQLQQQAQQLKHTQQQQPPQQHMQQIQPQQDLVQQQQKSEQPLQNQHVLENYSDVQQPHASSLDQHQPSLPGQSQETTDLSSTQTQDSVPQPPSTVPQQSIETQQPGPRRSRRLSKEGGGPASDNPFVIPTDLHTQGSQNGASETSAVQDIRAAPTGVIQSTRRKRRVSQEVNLETLAQKASERESLPSRSIKQEPHRPWSPPVAPTGPGRGAADVDQVSAKRPRDDGLMPLVIPVSVPVKQTESLSPDHEQASLSASWPSRPLSTHDMSCSDYKTSVIVTRRRSLRNSLSESTGQNGGAESGSEADGKSAKAKRRPRPEPLFIPPPKLGTFIAPPVYSSITPYQSHLRSPVRLIDNPLNMPPYTPPPILSPVREGSGLYFSTFLSATAAAAANNQGLPPPATPKSATRSLLRSNSSDITPPVLSAMSEATPVSIEPRINIGLRYQAEVPELRERSAVQHDLHKAELVWAPLPDLEANTEQNFSFFNSLNRMKGNLDDLMHLACSSALHGGGTNQELAMHCLYECKGDVMGALTLLLLKNPIFPKAHPLAGYHYSGSDSWTPGERRFFNKGITTYKKDFFMVQKLVSSKTVAQCVEFYYTYKKQVKIGRNGTLIYGEAEPPETKPMTEEEVDNKSSQKFESRKEDEESRKWERSCDRKQENSPGRVTQSLQATENAAAILVLRSQEDSTRDPSTLGASHHHPPPPPPPQPTSKPRSDTTGRKSTGNTGKGQTNQEGEFPCKKCGRIFFKVKSRSAHMKSHAEAEKKAAALRQREAEERAAAALLAAQQNGAMGDQSRTRRASSDDSSEEEEDADDEDWH</sequence>
<dbReference type="PANTHER" id="PTHR16089">
    <property type="entry name" value="REST COREPRESSOR COREST PROTEIN-RELATED"/>
    <property type="match status" value="1"/>
</dbReference>
<dbReference type="PROSITE" id="PS51156">
    <property type="entry name" value="ELM2"/>
    <property type="match status" value="1"/>
</dbReference>
<dbReference type="GO" id="GO:0000118">
    <property type="term" value="C:histone deacetylase complex"/>
    <property type="evidence" value="ECO:0007669"/>
    <property type="project" value="TreeGrafter"/>
</dbReference>
<comment type="subcellular location">
    <subcellularLocation>
        <location evidence="1">Nucleus</location>
    </subcellularLocation>
</comment>
<evidence type="ECO:0000256" key="6">
    <source>
        <dbReference type="ARBA" id="ARBA00023163"/>
    </source>
</evidence>
<dbReference type="InterPro" id="IPR001005">
    <property type="entry name" value="SANT/Myb"/>
</dbReference>
<name>A0A8C1Y1V6_CYPCA</name>
<evidence type="ECO:0000259" key="11">
    <source>
        <dbReference type="PROSITE" id="PS50157"/>
    </source>
</evidence>
<feature type="compositionally biased region" description="Polar residues" evidence="10">
    <location>
        <begin position="438"/>
        <end position="453"/>
    </location>
</feature>
<evidence type="ECO:0000256" key="2">
    <source>
        <dbReference type="ARBA" id="ARBA00022553"/>
    </source>
</evidence>
<feature type="domain" description="SANT" evidence="13">
    <location>
        <begin position="860"/>
        <end position="911"/>
    </location>
</feature>
<feature type="region of interest" description="Disordered" evidence="10">
    <location>
        <begin position="1057"/>
        <end position="1124"/>
    </location>
</feature>
<feature type="domain" description="C2H2-type" evidence="11">
    <location>
        <begin position="1043"/>
        <end position="1070"/>
    </location>
</feature>
<feature type="compositionally biased region" description="Low complexity" evidence="10">
    <location>
        <begin position="308"/>
        <end position="346"/>
    </location>
</feature>
<dbReference type="AlphaFoldDB" id="A0A8C1Y1V6"/>
<dbReference type="PROSITE" id="PS50157">
    <property type="entry name" value="ZINC_FINGER_C2H2_2"/>
    <property type="match status" value="1"/>
</dbReference>
<evidence type="ECO:0000313" key="15">
    <source>
        <dbReference type="Proteomes" id="UP000694700"/>
    </source>
</evidence>
<dbReference type="PROSITE" id="PS51293">
    <property type="entry name" value="SANT"/>
    <property type="match status" value="1"/>
</dbReference>
<feature type="compositionally biased region" description="Basic and acidic residues" evidence="10">
    <location>
        <begin position="486"/>
        <end position="503"/>
    </location>
</feature>
<dbReference type="InterPro" id="IPR000949">
    <property type="entry name" value="ELM2_dom"/>
</dbReference>
<feature type="compositionally biased region" description="Acidic residues" evidence="10">
    <location>
        <begin position="1110"/>
        <end position="1124"/>
    </location>
</feature>
<dbReference type="PROSITE" id="PS00028">
    <property type="entry name" value="ZINC_FINGER_C2H2_1"/>
    <property type="match status" value="1"/>
</dbReference>
<evidence type="ECO:0000256" key="4">
    <source>
        <dbReference type="ARBA" id="ARBA00023015"/>
    </source>
</evidence>
<feature type="compositionally biased region" description="Polar residues" evidence="10">
    <location>
        <begin position="1026"/>
        <end position="1040"/>
    </location>
</feature>
<dbReference type="PANTHER" id="PTHR16089:SF24">
    <property type="entry name" value="MITOTIC DEACETYLASE-ASSOCIATED SANT DOMAIN PROTEIN"/>
    <property type="match status" value="1"/>
</dbReference>
<accession>A0A8C1Y1V6</accession>
<dbReference type="GO" id="GO:0005667">
    <property type="term" value="C:transcription regulator complex"/>
    <property type="evidence" value="ECO:0007669"/>
    <property type="project" value="TreeGrafter"/>
</dbReference>
<dbReference type="GO" id="GO:0003677">
    <property type="term" value="F:DNA binding"/>
    <property type="evidence" value="ECO:0007669"/>
    <property type="project" value="UniProtKB-KW"/>
</dbReference>
<keyword evidence="3" id="KW-0007">Acetylation</keyword>
<feature type="compositionally biased region" description="Basic and acidic residues" evidence="10">
    <location>
        <begin position="1064"/>
        <end position="1084"/>
    </location>
</feature>
<evidence type="ECO:0000256" key="7">
    <source>
        <dbReference type="ARBA" id="ARBA00023242"/>
    </source>
</evidence>
<feature type="region of interest" description="Disordered" evidence="10">
    <location>
        <begin position="182"/>
        <end position="205"/>
    </location>
</feature>
<dbReference type="FunFam" id="1.10.10.60:FF:000086">
    <property type="entry name" value="transcriptional-regulating factor 1 isoform X1"/>
    <property type="match status" value="1"/>
</dbReference>
<evidence type="ECO:0000256" key="5">
    <source>
        <dbReference type="ARBA" id="ARBA00023125"/>
    </source>
</evidence>
<keyword evidence="7" id="KW-0539">Nucleus</keyword>
<keyword evidence="8" id="KW-0862">Zinc</keyword>
<dbReference type="Ensembl" id="ENSCCRT00015090981.1">
    <property type="protein sequence ID" value="ENSCCRP00015088137.1"/>
    <property type="gene ID" value="ENSCCRG00015035567.1"/>
</dbReference>
<keyword evidence="6" id="KW-0804">Transcription</keyword>
<feature type="coiled-coil region" evidence="9">
    <location>
        <begin position="240"/>
        <end position="267"/>
    </location>
</feature>
<evidence type="ECO:0000259" key="12">
    <source>
        <dbReference type="PROSITE" id="PS51156"/>
    </source>
</evidence>
<feature type="region of interest" description="Disordered" evidence="10">
    <location>
        <begin position="360"/>
        <end position="535"/>
    </location>
</feature>
<feature type="region of interest" description="Disordered" evidence="10">
    <location>
        <begin position="590"/>
        <end position="631"/>
    </location>
</feature>